<dbReference type="AlphaFoldDB" id="A0A0A1T5R6"/>
<dbReference type="InterPro" id="IPR021858">
    <property type="entry name" value="Fun_TF"/>
</dbReference>
<dbReference type="CDD" id="cd00067">
    <property type="entry name" value="GAL4"/>
    <property type="match status" value="1"/>
</dbReference>
<dbReference type="HOGENOM" id="CLU_011409_6_2_1"/>
<keyword evidence="5" id="KW-0804">Transcription</keyword>
<evidence type="ECO:0000313" key="9">
    <source>
        <dbReference type="Proteomes" id="UP000039046"/>
    </source>
</evidence>
<dbReference type="SUPFAM" id="SSF57701">
    <property type="entry name" value="Zn2/Cys6 DNA-binding domain"/>
    <property type="match status" value="1"/>
</dbReference>
<dbReference type="InterPro" id="IPR052360">
    <property type="entry name" value="Transcr_Regulatory_Proteins"/>
</dbReference>
<keyword evidence="2" id="KW-0862">Zinc</keyword>
<dbReference type="EMBL" id="CDHN01000001">
    <property type="protein sequence ID" value="CEJ81455.1"/>
    <property type="molecule type" value="Genomic_DNA"/>
</dbReference>
<evidence type="ECO:0000256" key="6">
    <source>
        <dbReference type="ARBA" id="ARBA00023242"/>
    </source>
</evidence>
<gene>
    <name evidence="8" type="ORF">VHEMI01577</name>
</gene>
<accession>A0A0A1T5R6</accession>
<dbReference type="Gene3D" id="4.10.240.10">
    <property type="entry name" value="Zn(2)-C6 fungal-type DNA-binding domain"/>
    <property type="match status" value="1"/>
</dbReference>
<reference evidence="8 9" key="1">
    <citation type="journal article" date="2015" name="Genome Announc.">
        <title>Draft Genome Sequence and Gene Annotation of the Entomopathogenic Fungus Verticillium hemipterigenum.</title>
        <authorList>
            <person name="Horn F."/>
            <person name="Habel A."/>
            <person name="Scharf D.H."/>
            <person name="Dworschak J."/>
            <person name="Brakhage A.A."/>
            <person name="Guthke R."/>
            <person name="Hertweck C."/>
            <person name="Linde J."/>
        </authorList>
    </citation>
    <scope>NUCLEOTIDE SEQUENCE [LARGE SCALE GENOMIC DNA]</scope>
</reference>
<dbReference type="InterPro" id="IPR036864">
    <property type="entry name" value="Zn2-C6_fun-type_DNA-bd_sf"/>
</dbReference>
<dbReference type="PROSITE" id="PS00463">
    <property type="entry name" value="ZN2_CY6_FUNGAL_1"/>
    <property type="match status" value="1"/>
</dbReference>
<dbReference type="OrthoDB" id="5148320at2759"/>
<protein>
    <recommendedName>
        <fullName evidence="7">Zn(2)-C6 fungal-type domain-containing protein</fullName>
    </recommendedName>
</protein>
<dbReference type="SMART" id="SM00066">
    <property type="entry name" value="GAL4"/>
    <property type="match status" value="1"/>
</dbReference>
<dbReference type="PANTHER" id="PTHR36206">
    <property type="entry name" value="ASPERCRYPTIN BIOSYNTHESIS CLUSTER-SPECIFIC TRANSCRIPTION REGULATOR ATNN-RELATED"/>
    <property type="match status" value="1"/>
</dbReference>
<evidence type="ECO:0000256" key="5">
    <source>
        <dbReference type="ARBA" id="ARBA00023163"/>
    </source>
</evidence>
<evidence type="ECO:0000256" key="1">
    <source>
        <dbReference type="ARBA" id="ARBA00022723"/>
    </source>
</evidence>
<evidence type="ECO:0000259" key="7">
    <source>
        <dbReference type="PROSITE" id="PS50048"/>
    </source>
</evidence>
<keyword evidence="9" id="KW-1185">Reference proteome</keyword>
<dbReference type="InterPro" id="IPR001138">
    <property type="entry name" value="Zn2Cys6_DnaBD"/>
</dbReference>
<name>A0A0A1T5R6_9HYPO</name>
<feature type="domain" description="Zn(2)-C6 fungal-type" evidence="7">
    <location>
        <begin position="33"/>
        <end position="63"/>
    </location>
</feature>
<evidence type="ECO:0000256" key="3">
    <source>
        <dbReference type="ARBA" id="ARBA00023015"/>
    </source>
</evidence>
<evidence type="ECO:0000256" key="2">
    <source>
        <dbReference type="ARBA" id="ARBA00022833"/>
    </source>
</evidence>
<keyword evidence="6" id="KW-0539">Nucleus</keyword>
<evidence type="ECO:0000313" key="8">
    <source>
        <dbReference type="EMBL" id="CEJ81455.1"/>
    </source>
</evidence>
<dbReference type="PROSITE" id="PS50048">
    <property type="entry name" value="ZN2_CY6_FUNGAL_2"/>
    <property type="match status" value="1"/>
</dbReference>
<dbReference type="GO" id="GO:0008270">
    <property type="term" value="F:zinc ion binding"/>
    <property type="evidence" value="ECO:0007669"/>
    <property type="project" value="InterPro"/>
</dbReference>
<keyword evidence="1" id="KW-0479">Metal-binding</keyword>
<dbReference type="Pfam" id="PF11951">
    <property type="entry name" value="Fungal_trans_2"/>
    <property type="match status" value="1"/>
</dbReference>
<proteinExistence type="predicted"/>
<organism evidence="8 9">
    <name type="scientific">[Torrubiella] hemipterigena</name>
    <dbReference type="NCBI Taxonomy" id="1531966"/>
    <lineage>
        <taxon>Eukaryota</taxon>
        <taxon>Fungi</taxon>
        <taxon>Dikarya</taxon>
        <taxon>Ascomycota</taxon>
        <taxon>Pezizomycotina</taxon>
        <taxon>Sordariomycetes</taxon>
        <taxon>Hypocreomycetidae</taxon>
        <taxon>Hypocreales</taxon>
        <taxon>Clavicipitaceae</taxon>
        <taxon>Clavicipitaceae incertae sedis</taxon>
        <taxon>'Torrubiella' clade</taxon>
    </lineage>
</organism>
<dbReference type="GO" id="GO:0003677">
    <property type="term" value="F:DNA binding"/>
    <property type="evidence" value="ECO:0007669"/>
    <property type="project" value="UniProtKB-KW"/>
</dbReference>
<dbReference type="GO" id="GO:0000981">
    <property type="term" value="F:DNA-binding transcription factor activity, RNA polymerase II-specific"/>
    <property type="evidence" value="ECO:0007669"/>
    <property type="project" value="InterPro"/>
</dbReference>
<dbReference type="Pfam" id="PF00172">
    <property type="entry name" value="Zn_clus"/>
    <property type="match status" value="1"/>
</dbReference>
<keyword evidence="4" id="KW-0238">DNA-binding</keyword>
<sequence length="509" mass="58010">MRAIVPRTPLPSKPAFLPVRAQQKRFAPRSRSGCLACRRRRVKCREQRPACQRCVASGVVCEYPGVKGITHQPSVYIFPHGLPVSDTEINLFGSFHNDIVKIVSGPFNQIFWQVDVPTAAQAYPSLWYAAISLTAIHQSVRVRSPSNSHYMLALTYFNKSLRCLAQVLAERQGNLQYMDKEMVIMTNIIYIGICSMLKDSPQSVLHAQNLANLLEKLRFGEESPSDRRGILRYDDLLSVVLAIDGSTDITEGFQHRWEREWVVALPKYAAFSSVTEAYIGMLPYMHSGINDQAIAQNNPKALKQQIKTYAAKLDEFQYGRRFNNSNDWKSLQTIRLHLSFLNLRAEKRVEHGTAEYALLERKTNALLDEIDQVLSSNIVSSPYMGHEGIPAFSFSPALGCLLETIFDRTFIVSIRRRVISMIKKWPYREGGISSGQSAAMFDAVMQHELRGSPPVQDCTCIPHVYVCRQHTYRWYCIRNTRAGQVLMLKNAFERDHELPSTSYILEYEF</sequence>
<dbReference type="PANTHER" id="PTHR36206:SF12">
    <property type="entry name" value="ASPERCRYPTIN BIOSYNTHESIS CLUSTER-SPECIFIC TRANSCRIPTION REGULATOR ATNN-RELATED"/>
    <property type="match status" value="1"/>
</dbReference>
<evidence type="ECO:0000256" key="4">
    <source>
        <dbReference type="ARBA" id="ARBA00023125"/>
    </source>
</evidence>
<keyword evidence="3" id="KW-0805">Transcription regulation</keyword>
<dbReference type="Proteomes" id="UP000039046">
    <property type="component" value="Unassembled WGS sequence"/>
</dbReference>
<dbReference type="PRINTS" id="PR00755">
    <property type="entry name" value="AFLATOXINBRP"/>
</dbReference>